<dbReference type="EMBL" id="LCBL01000003">
    <property type="protein sequence ID" value="KKS09126.1"/>
    <property type="molecule type" value="Genomic_DNA"/>
</dbReference>
<sequence length="177" mass="19133">MSSQKVIGIIGFNPTDKKIEEKIATQARKASRELGLSRSFKAIIAPTTSAEQIAEAVHASEISYADYLGIPRKISKMAKGLLQNAGRVSDTMLVRDIINHPHFDELAILGHNLQTAISLHDNKDTLFVAPNINALIASILGQNNGVLHMAHRLVPKPGRITVFRATANGLLTPISLA</sequence>
<dbReference type="Proteomes" id="UP000033869">
    <property type="component" value="Unassembled WGS sequence"/>
</dbReference>
<accession>A0A0G0YHW8</accession>
<name>A0A0G0YHW8_UNCC2</name>
<proteinExistence type="predicted"/>
<organism evidence="1 2">
    <name type="scientific">candidate division CPR2 bacterium GW2011_GWC1_41_48</name>
    <dbReference type="NCBI Taxonomy" id="1618344"/>
    <lineage>
        <taxon>Bacteria</taxon>
        <taxon>Bacteria division CPR2</taxon>
    </lineage>
</organism>
<evidence type="ECO:0000313" key="1">
    <source>
        <dbReference type="EMBL" id="KKS09126.1"/>
    </source>
</evidence>
<protein>
    <submittedName>
        <fullName evidence="1">Uncharacterized protein</fullName>
    </submittedName>
</protein>
<dbReference type="AlphaFoldDB" id="A0A0G0YHW8"/>
<comment type="caution">
    <text evidence="1">The sequence shown here is derived from an EMBL/GenBank/DDBJ whole genome shotgun (WGS) entry which is preliminary data.</text>
</comment>
<gene>
    <name evidence="1" type="ORF">UU65_C0003G0181</name>
</gene>
<evidence type="ECO:0000313" key="2">
    <source>
        <dbReference type="Proteomes" id="UP000033869"/>
    </source>
</evidence>
<reference evidence="1 2" key="1">
    <citation type="journal article" date="2015" name="Nature">
        <title>rRNA introns, odd ribosomes, and small enigmatic genomes across a large radiation of phyla.</title>
        <authorList>
            <person name="Brown C.T."/>
            <person name="Hug L.A."/>
            <person name="Thomas B.C."/>
            <person name="Sharon I."/>
            <person name="Castelle C.J."/>
            <person name="Singh A."/>
            <person name="Wilkins M.J."/>
            <person name="Williams K.H."/>
            <person name="Banfield J.F."/>
        </authorList>
    </citation>
    <scope>NUCLEOTIDE SEQUENCE [LARGE SCALE GENOMIC DNA]</scope>
</reference>